<keyword evidence="4" id="KW-0804">Transcription</keyword>
<dbReference type="InterPro" id="IPR007627">
    <property type="entry name" value="RNA_pol_sigma70_r2"/>
</dbReference>
<reference evidence="7 8" key="1">
    <citation type="submission" date="2020-01" db="EMBL/GenBank/DDBJ databases">
        <title>Whole-genome sequence of Heliobacterium undosum DSM 13378.</title>
        <authorList>
            <person name="Kyndt J.A."/>
            <person name="Meyer T.E."/>
        </authorList>
    </citation>
    <scope>NUCLEOTIDE SEQUENCE [LARGE SCALE GENOMIC DNA]</scope>
    <source>
        <strain evidence="7 8">DSM 13378</strain>
    </source>
</reference>
<evidence type="ECO:0000259" key="6">
    <source>
        <dbReference type="Pfam" id="PF08281"/>
    </source>
</evidence>
<dbReference type="InterPro" id="IPR039425">
    <property type="entry name" value="RNA_pol_sigma-70-like"/>
</dbReference>
<feature type="domain" description="RNA polymerase sigma-70 region 2" evidence="5">
    <location>
        <begin position="22"/>
        <end position="88"/>
    </location>
</feature>
<evidence type="ECO:0000256" key="1">
    <source>
        <dbReference type="ARBA" id="ARBA00010641"/>
    </source>
</evidence>
<dbReference type="GO" id="GO:0006352">
    <property type="term" value="P:DNA-templated transcription initiation"/>
    <property type="evidence" value="ECO:0007669"/>
    <property type="project" value="InterPro"/>
</dbReference>
<comment type="caution">
    <text evidence="7">The sequence shown here is derived from an EMBL/GenBank/DDBJ whole genome shotgun (WGS) entry which is preliminary data.</text>
</comment>
<dbReference type="Pfam" id="PF04542">
    <property type="entry name" value="Sigma70_r2"/>
    <property type="match status" value="1"/>
</dbReference>
<keyword evidence="3" id="KW-0731">Sigma factor</keyword>
<evidence type="ECO:0000256" key="2">
    <source>
        <dbReference type="ARBA" id="ARBA00023015"/>
    </source>
</evidence>
<name>A0A845L8A8_9FIRM</name>
<sequence length="206" mass="23709">MRFEELIEKLKAGETDGLRLAYEQFYRSVYQAAFFILRDPGLAEDVTHDVFLKLGERIGQLRDPAKLESWLCQMAVNSARDLLRRRGRNVLCAEIRDEGVAIAEGSPEAATVKQEQWSIVRQCISRLPPDYRSVIYLRFYLDQSIEQISATLDIPSGSVKSRLSRAKQRIRHWLERDGQEKRLQDEEDIDEPTAIAKIVKSGKEIT</sequence>
<dbReference type="PANTHER" id="PTHR43133">
    <property type="entry name" value="RNA POLYMERASE ECF-TYPE SIGMA FACTO"/>
    <property type="match status" value="1"/>
</dbReference>
<dbReference type="InterPro" id="IPR013324">
    <property type="entry name" value="RNA_pol_sigma_r3/r4-like"/>
</dbReference>
<dbReference type="GO" id="GO:0016987">
    <property type="term" value="F:sigma factor activity"/>
    <property type="evidence" value="ECO:0007669"/>
    <property type="project" value="UniProtKB-KW"/>
</dbReference>
<gene>
    <name evidence="7" type="ORF">GTO91_16280</name>
</gene>
<organism evidence="7 8">
    <name type="scientific">Heliomicrobium undosum</name>
    <dbReference type="NCBI Taxonomy" id="121734"/>
    <lineage>
        <taxon>Bacteria</taxon>
        <taxon>Bacillati</taxon>
        <taxon>Bacillota</taxon>
        <taxon>Clostridia</taxon>
        <taxon>Eubacteriales</taxon>
        <taxon>Heliobacteriaceae</taxon>
        <taxon>Heliomicrobium</taxon>
    </lineage>
</organism>
<proteinExistence type="inferred from homology"/>
<dbReference type="InterPro" id="IPR036388">
    <property type="entry name" value="WH-like_DNA-bd_sf"/>
</dbReference>
<evidence type="ECO:0000313" key="7">
    <source>
        <dbReference type="EMBL" id="MZP31265.1"/>
    </source>
</evidence>
<keyword evidence="2" id="KW-0805">Transcription regulation</keyword>
<dbReference type="EMBL" id="WXEY01000030">
    <property type="protein sequence ID" value="MZP31265.1"/>
    <property type="molecule type" value="Genomic_DNA"/>
</dbReference>
<dbReference type="Gene3D" id="1.10.10.10">
    <property type="entry name" value="Winged helix-like DNA-binding domain superfamily/Winged helix DNA-binding domain"/>
    <property type="match status" value="1"/>
</dbReference>
<dbReference type="OrthoDB" id="2080364at2"/>
<dbReference type="CDD" id="cd06171">
    <property type="entry name" value="Sigma70_r4"/>
    <property type="match status" value="1"/>
</dbReference>
<protein>
    <submittedName>
        <fullName evidence="7">Sigma-70 family RNA polymerase sigma factor</fullName>
    </submittedName>
</protein>
<dbReference type="GO" id="GO:0003677">
    <property type="term" value="F:DNA binding"/>
    <property type="evidence" value="ECO:0007669"/>
    <property type="project" value="InterPro"/>
</dbReference>
<dbReference type="NCBIfam" id="TIGR02937">
    <property type="entry name" value="sigma70-ECF"/>
    <property type="match status" value="1"/>
</dbReference>
<keyword evidence="8" id="KW-1185">Reference proteome</keyword>
<dbReference type="InterPro" id="IPR013325">
    <property type="entry name" value="RNA_pol_sigma_r2"/>
</dbReference>
<dbReference type="Proteomes" id="UP000463470">
    <property type="component" value="Unassembled WGS sequence"/>
</dbReference>
<dbReference type="Gene3D" id="1.10.1740.10">
    <property type="match status" value="1"/>
</dbReference>
<accession>A0A845L8A8</accession>
<dbReference type="PANTHER" id="PTHR43133:SF51">
    <property type="entry name" value="RNA POLYMERASE SIGMA FACTOR"/>
    <property type="match status" value="1"/>
</dbReference>
<evidence type="ECO:0000256" key="4">
    <source>
        <dbReference type="ARBA" id="ARBA00023163"/>
    </source>
</evidence>
<evidence type="ECO:0000256" key="3">
    <source>
        <dbReference type="ARBA" id="ARBA00023082"/>
    </source>
</evidence>
<comment type="similarity">
    <text evidence="1">Belongs to the sigma-70 factor family. ECF subfamily.</text>
</comment>
<dbReference type="InterPro" id="IPR013249">
    <property type="entry name" value="RNA_pol_sigma70_r4_t2"/>
</dbReference>
<feature type="domain" description="RNA polymerase sigma factor 70 region 4 type 2" evidence="6">
    <location>
        <begin position="120"/>
        <end position="170"/>
    </location>
</feature>
<dbReference type="Pfam" id="PF08281">
    <property type="entry name" value="Sigma70_r4_2"/>
    <property type="match status" value="1"/>
</dbReference>
<dbReference type="AlphaFoldDB" id="A0A845L8A8"/>
<evidence type="ECO:0000313" key="8">
    <source>
        <dbReference type="Proteomes" id="UP000463470"/>
    </source>
</evidence>
<evidence type="ECO:0000259" key="5">
    <source>
        <dbReference type="Pfam" id="PF04542"/>
    </source>
</evidence>
<dbReference type="InterPro" id="IPR014284">
    <property type="entry name" value="RNA_pol_sigma-70_dom"/>
</dbReference>
<dbReference type="SUPFAM" id="SSF88946">
    <property type="entry name" value="Sigma2 domain of RNA polymerase sigma factors"/>
    <property type="match status" value="1"/>
</dbReference>
<dbReference type="RefSeq" id="WP_161259784.1">
    <property type="nucleotide sequence ID" value="NZ_WXEY01000030.1"/>
</dbReference>
<dbReference type="SUPFAM" id="SSF88659">
    <property type="entry name" value="Sigma3 and sigma4 domains of RNA polymerase sigma factors"/>
    <property type="match status" value="1"/>
</dbReference>